<dbReference type="Proteomes" id="UP001333110">
    <property type="component" value="Unassembled WGS sequence"/>
</dbReference>
<comment type="caution">
    <text evidence="3">The sequence shown here is derived from an EMBL/GenBank/DDBJ whole genome shotgun (WGS) entry which is preliminary data.</text>
</comment>
<evidence type="ECO:0000259" key="2">
    <source>
        <dbReference type="PROSITE" id="PS50878"/>
    </source>
</evidence>
<organism evidence="3 4">
    <name type="scientific">Mycteria americana</name>
    <name type="common">Wood stork</name>
    <dbReference type="NCBI Taxonomy" id="33587"/>
    <lineage>
        <taxon>Eukaryota</taxon>
        <taxon>Metazoa</taxon>
        <taxon>Chordata</taxon>
        <taxon>Craniata</taxon>
        <taxon>Vertebrata</taxon>
        <taxon>Euteleostomi</taxon>
        <taxon>Archelosauria</taxon>
        <taxon>Archosauria</taxon>
        <taxon>Dinosauria</taxon>
        <taxon>Saurischia</taxon>
        <taxon>Theropoda</taxon>
        <taxon>Coelurosauria</taxon>
        <taxon>Aves</taxon>
        <taxon>Neognathae</taxon>
        <taxon>Neoaves</taxon>
        <taxon>Aequornithes</taxon>
        <taxon>Ciconiiformes</taxon>
        <taxon>Ciconiidae</taxon>
        <taxon>Mycteria</taxon>
    </lineage>
</organism>
<evidence type="ECO:0000313" key="4">
    <source>
        <dbReference type="Proteomes" id="UP001333110"/>
    </source>
</evidence>
<dbReference type="PROSITE" id="PS50878">
    <property type="entry name" value="RT_POL"/>
    <property type="match status" value="1"/>
</dbReference>
<keyword evidence="1" id="KW-0732">Signal</keyword>
<keyword evidence="4" id="KW-1185">Reference proteome</keyword>
<accession>A0AAN7MWU0</accession>
<reference evidence="3 4" key="1">
    <citation type="journal article" date="2023" name="J. Hered.">
        <title>Chromosome-level genome of the wood stork (Mycteria americana) provides insight into avian chromosome evolution.</title>
        <authorList>
            <person name="Flamio R. Jr."/>
            <person name="Ramstad K.M."/>
        </authorList>
    </citation>
    <scope>NUCLEOTIDE SEQUENCE [LARGE SCALE GENOMIC DNA]</scope>
    <source>
        <strain evidence="3">JAX WOST 10</strain>
    </source>
</reference>
<proteinExistence type="predicted"/>
<feature type="domain" description="Reverse transcriptase" evidence="2">
    <location>
        <begin position="1"/>
        <end position="143"/>
    </location>
</feature>
<dbReference type="AlphaFoldDB" id="A0AAN7MWU0"/>
<feature type="chain" id="PRO_5042867948" description="Reverse transcriptase domain-containing protein" evidence="1">
    <location>
        <begin position="18"/>
        <end position="143"/>
    </location>
</feature>
<evidence type="ECO:0000313" key="3">
    <source>
        <dbReference type="EMBL" id="KAK4813414.1"/>
    </source>
</evidence>
<dbReference type="InterPro" id="IPR000477">
    <property type="entry name" value="RT_dom"/>
</dbReference>
<dbReference type="EMBL" id="JAUNZN010000012">
    <property type="protein sequence ID" value="KAK4813414.1"/>
    <property type="molecule type" value="Genomic_DNA"/>
</dbReference>
<dbReference type="PANTHER" id="PTHR33332">
    <property type="entry name" value="REVERSE TRANSCRIPTASE DOMAIN-CONTAINING PROTEIN"/>
    <property type="match status" value="1"/>
</dbReference>
<name>A0AAN7MWU0_MYCAM</name>
<gene>
    <name evidence="3" type="ORF">QYF61_004751</name>
</gene>
<protein>
    <recommendedName>
        <fullName evidence="2">Reverse transcriptase domain-containing protein</fullName>
    </recommendedName>
</protein>
<feature type="signal peptide" evidence="1">
    <location>
        <begin position="1"/>
        <end position="17"/>
    </location>
</feature>
<evidence type="ECO:0000256" key="1">
    <source>
        <dbReference type="SAM" id="SignalP"/>
    </source>
</evidence>
<feature type="non-terminal residue" evidence="3">
    <location>
        <position position="143"/>
    </location>
</feature>
<sequence length="143" mass="16502">MLYTLIFSKTLVPVCHSLLITKFTRYGRDEKSGWQPVASGVPQGLAVGPVLFDVFNNDLENGMKYTLSKYVQDTELRGAVNTLEGRAALQRDLDRLEKWIEQNCMKFNKRNYESTQSMQLRGGQTWRLANYIREHLLDLVGER</sequence>